<reference evidence="5 6" key="1">
    <citation type="submission" date="2019-02" db="EMBL/GenBank/DDBJ databases">
        <title>Draft genome sequence of Arthrospira platensis NIES-3807.</title>
        <authorList>
            <person name="Yamaguchi H."/>
            <person name="Suzuki S."/>
            <person name="Kawachi M."/>
        </authorList>
    </citation>
    <scope>NUCLEOTIDE SEQUENCE [LARGE SCALE GENOMIC DNA]</scope>
    <source>
        <strain evidence="5 6">NIES-3807</strain>
    </source>
</reference>
<proteinExistence type="predicted"/>
<feature type="domain" description="Calx-beta" evidence="4">
    <location>
        <begin position="1189"/>
        <end position="1289"/>
    </location>
</feature>
<comment type="caution">
    <text evidence="5">The sequence shown here is derived from an EMBL/GenBank/DDBJ whole genome shotgun (WGS) entry which is preliminary data.</text>
</comment>
<dbReference type="PANTHER" id="PTHR46682:SF1">
    <property type="entry name" value="ADHESION G-PROTEIN COUPLED RECEPTOR V1"/>
    <property type="match status" value="1"/>
</dbReference>
<feature type="domain" description="Calx-beta" evidence="4">
    <location>
        <begin position="1076"/>
        <end position="1176"/>
    </location>
</feature>
<dbReference type="Pfam" id="PF00353">
    <property type="entry name" value="HemolysinCabind"/>
    <property type="match status" value="1"/>
</dbReference>
<dbReference type="InterPro" id="IPR038081">
    <property type="entry name" value="CalX-like_sf"/>
</dbReference>
<dbReference type="Gene3D" id="2.150.10.10">
    <property type="entry name" value="Serralysin-like metalloprotease, C-terminal"/>
    <property type="match status" value="1"/>
</dbReference>
<feature type="domain" description="Calx-beta" evidence="4">
    <location>
        <begin position="406"/>
        <end position="506"/>
    </location>
</feature>
<dbReference type="Pfam" id="PF03160">
    <property type="entry name" value="Calx-beta"/>
    <property type="match status" value="8"/>
</dbReference>
<dbReference type="InterPro" id="IPR026919">
    <property type="entry name" value="ADGRV1"/>
</dbReference>
<dbReference type="SMART" id="SM00237">
    <property type="entry name" value="Calx_beta"/>
    <property type="match status" value="8"/>
</dbReference>
<evidence type="ECO:0000313" key="5">
    <source>
        <dbReference type="EMBL" id="GCL57558.1"/>
    </source>
</evidence>
<sequence length="1504" mass="155089">MTYSLLPILPVVDDVLFNFAQSDGFWANLVIAFGTSYDVVKATELRQQWQSRNFSQIPPIEVLSDEVLGTANGAYSSSTNKIYLSASFLNTASSAAIVNVILEEIGHYVDAQINQVDSAGDEGAIFAELVSGESLSSQQLQVLKLENDTAIVEIDGQQIQIEQMATNNLHFNITINDPLNTYSTYYAAIKSSIQASGSFWDNYIGGVNANLEVVVNFNNNIPTATGRSVTSSFVRNNGTFNIFEQGAAAEIKTGIDPNENEPDIEINLSPNYLINTLWFDSNPFTREGIVPNNKIDAVSVFMHELGHAFAFNGWMNPTTGTMPGNYQSIFDEKTYFDGTNFFFTGSQAVSIYGSSVPLTYGNISHLGNNSPRPGSDLISDLMNGVVYYSGQKYYISPLDVAILADTGVPVTFNLPVSVTLAVAPSSVTEDGTTNLVYTFTRTGSTTNPLTVNYTLGGTATLNTDYTRTGTNNTVTFAAGSSTATVTIDPTADTTVESDETVALTLTSGTGYTVGTTTAVTGTITNDDFPSITLAVSPSSVTEDGTTNLVYTFTRTGSTTSALTANYTVGGTATNGTDYTSIPTSVTFAAGSATATVTVDPTADTTVESDETVILTLASGTGYTVGTTTAVTGTITNDDFPSITLAVSPSSVTEDGTTNLVYTFTRTGSTTSALTANYTVGGTATNGTDYTSIPTSVTFAAGSATATVTVDPTADTTVESDETVALTLASGTGYTVGTTTAVTGTITNDDFPSITLAVSPSSVTEDGTTNLVYTFTRTGSTTSALTANYTLGGTATLNTDYTRTGTTNTVTFAAGSSTATVTIDPTADTTVESDETVALTLTSGTGYTVGTTTAVTGTITNDDFPSITLAVSPSSVTEDGTTNLVYTFTRTGSTTSALTANYTVGGTATNGTDYTSIPTSVTFAAGSATATVTVDPTADTTVESDETVILTLASGTGYTVGTTTAVTGTITNDDFPSITLAVSPSSVTEDGTTNLVYTFTRTGSTTSALTANYTVGGTATNGTDYTSIPTSVTFAAGSATATVTVDPTADTTVESDETVALTLASGTGYTVGTTTAVTGTITNDDFPSITLAVSPSSVTEDGTTNLVYTFTRTGSTTSALTANYTLGGTATLNTDYTRTGTTNTVTFAAGSATATVTVDPTADTTVESDETVILTLTSGTGYTVGTTTAVTGTITNDDTSVTSQLSINNITVVEGLDNNAILTVTVDNPNSQPITFNYTTAPIDATANVDYTSKTGTITIAPNTATATISIPILNDNLNEPDEVFTVTLSNPVNATINPEGGIGEVIITDTWQTSLTRTLPNNVENLRLIGSNNINGTGNAGNNNITGNSGNNQINGRAGIDTLTGGLGADTFIFQFGQSTISTSDSITDFAINSDKIDLLTQGGNATSAPSNFSRAADSTATTLDNLVNQVFTDANGATTGNQELAVNSAALVQVTTGAIAGTYLVINDSTAGFQSSNDLLINITGFTGTLPALGNIPVGNFFV</sequence>
<dbReference type="GO" id="GO:0004930">
    <property type="term" value="F:G protein-coupled receptor activity"/>
    <property type="evidence" value="ECO:0007669"/>
    <property type="project" value="InterPro"/>
</dbReference>
<dbReference type="PANTHER" id="PTHR46682">
    <property type="entry name" value="ADHESION G-PROTEIN COUPLED RECEPTOR V1"/>
    <property type="match status" value="1"/>
</dbReference>
<keyword evidence="2" id="KW-0677">Repeat</keyword>
<evidence type="ECO:0000256" key="2">
    <source>
        <dbReference type="ARBA" id="ARBA00022737"/>
    </source>
</evidence>
<dbReference type="RefSeq" id="WP_254066412.1">
    <property type="nucleotide sequence ID" value="NZ_BJCK01000006.1"/>
</dbReference>
<keyword evidence="3" id="KW-0106">Calcium</keyword>
<feature type="domain" description="Calx-beta" evidence="4">
    <location>
        <begin position="630"/>
        <end position="728"/>
    </location>
</feature>
<feature type="domain" description="Calx-beta" evidence="4">
    <location>
        <begin position="854"/>
        <end position="952"/>
    </location>
</feature>
<accession>A0AAD3AX85</accession>
<feature type="domain" description="Calx-beta" evidence="4">
    <location>
        <begin position="741"/>
        <end position="841"/>
    </location>
</feature>
<dbReference type="NCBIfam" id="NF041519">
    <property type="entry name" value="bluetail"/>
    <property type="match status" value="1"/>
</dbReference>
<dbReference type="SUPFAM" id="SSF141072">
    <property type="entry name" value="CalX-like"/>
    <property type="match status" value="8"/>
</dbReference>
<name>A0AAD3AX85_MICAE</name>
<keyword evidence="1" id="KW-0732">Signal</keyword>
<protein>
    <submittedName>
        <fullName evidence="5">Hemolysin-type calcium-binding region protein</fullName>
    </submittedName>
</protein>
<dbReference type="InterPro" id="IPR011049">
    <property type="entry name" value="Serralysin-like_metalloprot_C"/>
</dbReference>
<gene>
    <name evidence="5" type="ORF">NIES3807_07140</name>
</gene>
<evidence type="ECO:0000256" key="3">
    <source>
        <dbReference type="ARBA" id="ARBA00022837"/>
    </source>
</evidence>
<evidence type="ECO:0000256" key="1">
    <source>
        <dbReference type="ARBA" id="ARBA00022729"/>
    </source>
</evidence>
<dbReference type="InterPro" id="IPR003644">
    <property type="entry name" value="Calx_beta"/>
</dbReference>
<feature type="domain" description="Calx-beta" evidence="4">
    <location>
        <begin position="965"/>
        <end position="1063"/>
    </location>
</feature>
<dbReference type="InterPro" id="IPR001343">
    <property type="entry name" value="Hemolysn_Ca-bd"/>
</dbReference>
<organism evidence="5 6">
    <name type="scientific">Microcystis aeruginosa NIES-3807</name>
    <dbReference type="NCBI Taxonomy" id="2517785"/>
    <lineage>
        <taxon>Bacteria</taxon>
        <taxon>Bacillati</taxon>
        <taxon>Cyanobacteriota</taxon>
        <taxon>Cyanophyceae</taxon>
        <taxon>Oscillatoriophycideae</taxon>
        <taxon>Chroococcales</taxon>
        <taxon>Microcystaceae</taxon>
        <taxon>Microcystis</taxon>
    </lineage>
</organism>
<dbReference type="InterPro" id="IPR048165">
    <property type="entry name" value="Bluetail_dom"/>
</dbReference>
<dbReference type="GO" id="GO:0005509">
    <property type="term" value="F:calcium ion binding"/>
    <property type="evidence" value="ECO:0007669"/>
    <property type="project" value="InterPro"/>
</dbReference>
<dbReference type="Proteomes" id="UP000441080">
    <property type="component" value="Unassembled WGS sequence"/>
</dbReference>
<dbReference type="GO" id="GO:0016020">
    <property type="term" value="C:membrane"/>
    <property type="evidence" value="ECO:0007669"/>
    <property type="project" value="InterPro"/>
</dbReference>
<evidence type="ECO:0000313" key="6">
    <source>
        <dbReference type="Proteomes" id="UP000441080"/>
    </source>
</evidence>
<feature type="domain" description="Calx-beta" evidence="4">
    <location>
        <begin position="519"/>
        <end position="617"/>
    </location>
</feature>
<dbReference type="EMBL" id="BJCK01000006">
    <property type="protein sequence ID" value="GCL57558.1"/>
    <property type="molecule type" value="Genomic_DNA"/>
</dbReference>
<evidence type="ECO:0000259" key="4">
    <source>
        <dbReference type="SMART" id="SM00237"/>
    </source>
</evidence>
<dbReference type="Gene3D" id="2.60.40.2030">
    <property type="match status" value="8"/>
</dbReference>